<evidence type="ECO:0000313" key="2">
    <source>
        <dbReference type="Proteomes" id="UP000617426"/>
    </source>
</evidence>
<accession>A0A923IZH8</accession>
<protein>
    <submittedName>
        <fullName evidence="1">Phosphohistidine phosphatase</fullName>
        <ecNumber evidence="1">3.1.3.-</ecNumber>
    </submittedName>
</protein>
<dbReference type="Gene3D" id="3.40.50.1240">
    <property type="entry name" value="Phosphoglycerate mutase-like"/>
    <property type="match status" value="1"/>
</dbReference>
<dbReference type="SMART" id="SM00855">
    <property type="entry name" value="PGAM"/>
    <property type="match status" value="1"/>
</dbReference>
<dbReference type="GO" id="GO:0016787">
    <property type="term" value="F:hydrolase activity"/>
    <property type="evidence" value="ECO:0007669"/>
    <property type="project" value="UniProtKB-KW"/>
</dbReference>
<dbReference type="EMBL" id="JACHMK010000001">
    <property type="protein sequence ID" value="MBB6334759.1"/>
    <property type="molecule type" value="Genomic_DNA"/>
</dbReference>
<evidence type="ECO:0000313" key="1">
    <source>
        <dbReference type="EMBL" id="MBB6334759.1"/>
    </source>
</evidence>
<dbReference type="SUPFAM" id="SSF53254">
    <property type="entry name" value="Phosphoglycerate mutase-like"/>
    <property type="match status" value="1"/>
</dbReference>
<sequence>MEQRTLILVRHADACPGGPRDELRDLTPSGAMRALELGRMLAPVSGAVDLALVSPALRARRTFEGIARALSVSQSLTHSALYLEGARSLLADARALDAGTLLVVGHEPTISQAGLLLGDEEAKALLARGMPTASALVIRYPSALEAFEGAGLGVEMLIAPRFE</sequence>
<dbReference type="AlphaFoldDB" id="A0A923IZH8"/>
<proteinExistence type="predicted"/>
<reference evidence="1" key="1">
    <citation type="submission" date="2020-08" db="EMBL/GenBank/DDBJ databases">
        <title>Sequencing the genomes of 1000 actinobacteria strains.</title>
        <authorList>
            <person name="Klenk H.-P."/>
        </authorList>
    </citation>
    <scope>NUCLEOTIDE SEQUENCE</scope>
    <source>
        <strain evidence="1">DSM 10695</strain>
    </source>
</reference>
<name>A0A923IZH8_9ACTO</name>
<dbReference type="CDD" id="cd07067">
    <property type="entry name" value="HP_PGM_like"/>
    <property type="match status" value="1"/>
</dbReference>
<dbReference type="RefSeq" id="WP_184452726.1">
    <property type="nucleotide sequence ID" value="NZ_JACHMK010000001.1"/>
</dbReference>
<dbReference type="InterPro" id="IPR013078">
    <property type="entry name" value="His_Pase_superF_clade-1"/>
</dbReference>
<keyword evidence="2" id="KW-1185">Reference proteome</keyword>
<organism evidence="1 2">
    <name type="scientific">Schaalia hyovaginalis</name>
    <dbReference type="NCBI Taxonomy" id="29316"/>
    <lineage>
        <taxon>Bacteria</taxon>
        <taxon>Bacillati</taxon>
        <taxon>Actinomycetota</taxon>
        <taxon>Actinomycetes</taxon>
        <taxon>Actinomycetales</taxon>
        <taxon>Actinomycetaceae</taxon>
        <taxon>Schaalia</taxon>
    </lineage>
</organism>
<keyword evidence="1" id="KW-0378">Hydrolase</keyword>
<dbReference type="EC" id="3.1.3.-" evidence="1"/>
<comment type="caution">
    <text evidence="1">The sequence shown here is derived from an EMBL/GenBank/DDBJ whole genome shotgun (WGS) entry which is preliminary data.</text>
</comment>
<dbReference type="InterPro" id="IPR029033">
    <property type="entry name" value="His_PPase_superfam"/>
</dbReference>
<dbReference type="Proteomes" id="UP000617426">
    <property type="component" value="Unassembled WGS sequence"/>
</dbReference>
<gene>
    <name evidence="1" type="ORF">HD592_001324</name>
</gene>